<evidence type="ECO:0000259" key="4">
    <source>
        <dbReference type="PROSITE" id="PS01124"/>
    </source>
</evidence>
<gene>
    <name evidence="5" type="ORF">ANI02nite_20850</name>
</gene>
<dbReference type="PANTHER" id="PTHR46796:SF12">
    <property type="entry name" value="HTH-TYPE DNA-BINDING TRANSCRIPTIONAL ACTIVATOR EUTR"/>
    <property type="match status" value="1"/>
</dbReference>
<dbReference type="Gene3D" id="1.10.10.60">
    <property type="entry name" value="Homeodomain-like"/>
    <property type="match status" value="1"/>
</dbReference>
<dbReference type="PROSITE" id="PS00041">
    <property type="entry name" value="HTH_ARAC_FAMILY_1"/>
    <property type="match status" value="1"/>
</dbReference>
<evidence type="ECO:0000256" key="1">
    <source>
        <dbReference type="ARBA" id="ARBA00023015"/>
    </source>
</evidence>
<protein>
    <recommendedName>
        <fullName evidence="4">HTH araC/xylS-type domain-containing protein</fullName>
    </recommendedName>
</protein>
<dbReference type="SMART" id="SM00342">
    <property type="entry name" value="HTH_ARAC"/>
    <property type="match status" value="1"/>
</dbReference>
<organism evidence="5 6">
    <name type="scientific">Acetobacter nitrogenifigens DSM 23921 = NBRC 105050</name>
    <dbReference type="NCBI Taxonomy" id="1120919"/>
    <lineage>
        <taxon>Bacteria</taxon>
        <taxon>Pseudomonadati</taxon>
        <taxon>Pseudomonadota</taxon>
        <taxon>Alphaproteobacteria</taxon>
        <taxon>Acetobacterales</taxon>
        <taxon>Acetobacteraceae</taxon>
        <taxon>Acetobacter</taxon>
    </lineage>
</organism>
<comment type="caution">
    <text evidence="5">The sequence shown here is derived from an EMBL/GenBank/DDBJ whole genome shotgun (WGS) entry which is preliminary data.</text>
</comment>
<dbReference type="InterPro" id="IPR018062">
    <property type="entry name" value="HTH_AraC-typ_CS"/>
</dbReference>
<dbReference type="RefSeq" id="WP_026397181.1">
    <property type="nucleotide sequence ID" value="NZ_AUBI01000003.1"/>
</dbReference>
<dbReference type="PROSITE" id="PS01124">
    <property type="entry name" value="HTH_ARAC_FAMILY_2"/>
    <property type="match status" value="1"/>
</dbReference>
<keyword evidence="3" id="KW-0804">Transcription</keyword>
<dbReference type="Pfam" id="PF12833">
    <property type="entry name" value="HTH_18"/>
    <property type="match status" value="1"/>
</dbReference>
<evidence type="ECO:0000256" key="3">
    <source>
        <dbReference type="ARBA" id="ARBA00023163"/>
    </source>
</evidence>
<evidence type="ECO:0000256" key="2">
    <source>
        <dbReference type="ARBA" id="ARBA00023125"/>
    </source>
</evidence>
<evidence type="ECO:0000313" key="5">
    <source>
        <dbReference type="EMBL" id="GEN60201.1"/>
    </source>
</evidence>
<evidence type="ECO:0000313" key="6">
    <source>
        <dbReference type="Proteomes" id="UP000321635"/>
    </source>
</evidence>
<dbReference type="OrthoDB" id="9802263at2"/>
<dbReference type="InterPro" id="IPR018060">
    <property type="entry name" value="HTH_AraC"/>
</dbReference>
<dbReference type="Proteomes" id="UP000321635">
    <property type="component" value="Unassembled WGS sequence"/>
</dbReference>
<dbReference type="PANTHER" id="PTHR46796">
    <property type="entry name" value="HTH-TYPE TRANSCRIPTIONAL ACTIVATOR RHAS-RELATED"/>
    <property type="match status" value="1"/>
</dbReference>
<dbReference type="SUPFAM" id="SSF46689">
    <property type="entry name" value="Homeodomain-like"/>
    <property type="match status" value="2"/>
</dbReference>
<dbReference type="AlphaFoldDB" id="A0A511XBE9"/>
<keyword evidence="1" id="KW-0805">Transcription regulation</keyword>
<feature type="domain" description="HTH araC/xylS-type" evidence="4">
    <location>
        <begin position="230"/>
        <end position="330"/>
    </location>
</feature>
<dbReference type="GO" id="GO:0043565">
    <property type="term" value="F:sequence-specific DNA binding"/>
    <property type="evidence" value="ECO:0007669"/>
    <property type="project" value="InterPro"/>
</dbReference>
<dbReference type="GO" id="GO:0003700">
    <property type="term" value="F:DNA-binding transcription factor activity"/>
    <property type="evidence" value="ECO:0007669"/>
    <property type="project" value="InterPro"/>
</dbReference>
<dbReference type="STRING" id="1120919.GCA_000429165_01060"/>
<dbReference type="InterPro" id="IPR050204">
    <property type="entry name" value="AraC_XylS_family_regulators"/>
</dbReference>
<name>A0A511XBE9_9PROT</name>
<reference evidence="5 6" key="1">
    <citation type="submission" date="2019-07" db="EMBL/GenBank/DDBJ databases">
        <title>Whole genome shotgun sequence of Acetobacter nitrogenifigens NBRC 105050.</title>
        <authorList>
            <person name="Hosoyama A."/>
            <person name="Uohara A."/>
            <person name="Ohji S."/>
            <person name="Ichikawa N."/>
        </authorList>
    </citation>
    <scope>NUCLEOTIDE SEQUENCE [LARGE SCALE GENOMIC DNA]</scope>
    <source>
        <strain evidence="5 6">NBRC 105050</strain>
    </source>
</reference>
<dbReference type="InterPro" id="IPR009057">
    <property type="entry name" value="Homeodomain-like_sf"/>
</dbReference>
<accession>A0A511XBE9</accession>
<keyword evidence="2" id="KW-0238">DNA-binding</keyword>
<proteinExistence type="predicted"/>
<keyword evidence="6" id="KW-1185">Reference proteome</keyword>
<sequence length="332" mass="37080">MLENALLIDAGGLPRRQRHKPHSSDWDEVRSFCRDAYMPYRTEALTAAARPDATMYSFDTGRILATRFAYGTPVHLSDFDPSAGRVLVLTTLRGAIEHSSSGSGSVSTRGGESFVVDCSRTSYWLRASPDHLQLNLTIAHDTLANFARQWFDVAPGDGLWTTKTRFGDRNGSWIALMEYLARFASQWSPDNRASARVEEMVCLELLKNWAANAGIELDRPTHEAAPFYVRRAEEFMRAHVAAMPTMTEVAAASGVSVRTLSGAFRRYRGASPSAFLREQRLLHARRDLLEGGPEETVGAVASRWGYVNFSEFARSFRQRFGELPSAVRRAHN</sequence>
<dbReference type="EMBL" id="BJYF01000011">
    <property type="protein sequence ID" value="GEN60201.1"/>
    <property type="molecule type" value="Genomic_DNA"/>
</dbReference>